<dbReference type="CDD" id="cd03257">
    <property type="entry name" value="ABC_NikE_OppD_transporters"/>
    <property type="match status" value="1"/>
</dbReference>
<dbReference type="InterPro" id="IPR003593">
    <property type="entry name" value="AAA+_ATPase"/>
</dbReference>
<feature type="domain" description="ABC transporter" evidence="4">
    <location>
        <begin position="2"/>
        <end position="250"/>
    </location>
</feature>
<keyword evidence="5" id="KW-0378">Hydrolase</keyword>
<dbReference type="PROSITE" id="PS00211">
    <property type="entry name" value="ABC_TRANSPORTER_1"/>
    <property type="match status" value="1"/>
</dbReference>
<dbReference type="InterPro" id="IPR003439">
    <property type="entry name" value="ABC_transporter-like_ATP-bd"/>
</dbReference>
<evidence type="ECO:0000313" key="6">
    <source>
        <dbReference type="Proteomes" id="UP000251431"/>
    </source>
</evidence>
<dbReference type="GO" id="GO:0016887">
    <property type="term" value="F:ATP hydrolysis activity"/>
    <property type="evidence" value="ECO:0007669"/>
    <property type="project" value="InterPro"/>
</dbReference>
<evidence type="ECO:0000256" key="1">
    <source>
        <dbReference type="ARBA" id="ARBA00022448"/>
    </source>
</evidence>
<keyword evidence="2" id="KW-0547">Nucleotide-binding</keyword>
<keyword evidence="1" id="KW-0813">Transport</keyword>
<dbReference type="Pfam" id="PF00005">
    <property type="entry name" value="ABC_tran"/>
    <property type="match status" value="1"/>
</dbReference>
<dbReference type="InterPro" id="IPR017871">
    <property type="entry name" value="ABC_transporter-like_CS"/>
</dbReference>
<dbReference type="PANTHER" id="PTHR43776">
    <property type="entry name" value="TRANSPORT ATP-BINDING PROTEIN"/>
    <property type="match status" value="1"/>
</dbReference>
<dbReference type="PANTHER" id="PTHR43776:SF8">
    <property type="entry name" value="ABC TRANSPORTER, ATP-BINDING PROTEIN"/>
    <property type="match status" value="1"/>
</dbReference>
<dbReference type="SMART" id="SM00382">
    <property type="entry name" value="AAA"/>
    <property type="match status" value="1"/>
</dbReference>
<dbReference type="RefSeq" id="WP_112118408.1">
    <property type="nucleotide sequence ID" value="NZ_UAQE01000004.1"/>
</dbReference>
<evidence type="ECO:0000256" key="2">
    <source>
        <dbReference type="ARBA" id="ARBA00022741"/>
    </source>
</evidence>
<dbReference type="EMBL" id="UAQE01000004">
    <property type="protein sequence ID" value="SPU38472.1"/>
    <property type="molecule type" value="Genomic_DNA"/>
</dbReference>
<keyword evidence="3 5" id="KW-0067">ATP-binding</keyword>
<dbReference type="InterPro" id="IPR027417">
    <property type="entry name" value="P-loop_NTPase"/>
</dbReference>
<accession>A0A2X1ACV3</accession>
<sequence>MLEIQQVSKTYRKKRWFGEHETIEAVKNMSFTLKQGVCLAIVGESGSGKTTLGKLIIGMEKPDSGIIKFDHINLATTCKEEKKQLQKNIQIVFQDCHSAVNPKMKIRDIIAEPMNCHLQLTKQQQLEKIKELLVQVGLSEREAQKYPHQLSGGQLQRVTIARAIATEPKLIILDESINSLDILVQISILKLLKQLQQERGFSYLFITHDLHAVSLFADEVAVVDQGEVVEFLHDVSQIPCMTHPISQRLLASRLPINRQEISSLQGEQVS</sequence>
<dbReference type="PROSITE" id="PS50893">
    <property type="entry name" value="ABC_TRANSPORTER_2"/>
    <property type="match status" value="1"/>
</dbReference>
<dbReference type="AlphaFoldDB" id="A0A2X1ACV3"/>
<evidence type="ECO:0000256" key="3">
    <source>
        <dbReference type="ARBA" id="ARBA00022840"/>
    </source>
</evidence>
<proteinExistence type="predicted"/>
<dbReference type="GO" id="GO:0005524">
    <property type="term" value="F:ATP binding"/>
    <property type="evidence" value="ECO:0007669"/>
    <property type="project" value="UniProtKB-KW"/>
</dbReference>
<evidence type="ECO:0000313" key="5">
    <source>
        <dbReference type="EMBL" id="SPU38472.1"/>
    </source>
</evidence>
<reference evidence="5 6" key="1">
    <citation type="submission" date="2018-06" db="EMBL/GenBank/DDBJ databases">
        <authorList>
            <consortium name="Pathogen Informatics"/>
            <person name="Doyle S."/>
        </authorList>
    </citation>
    <scope>NUCLEOTIDE SEQUENCE [LARGE SCALE GENOMIC DNA]</scope>
    <source>
        <strain evidence="5 6">NCTC7582</strain>
    </source>
</reference>
<organism evidence="5 6">
    <name type="scientific">Lysinibacillus capsici</name>
    <dbReference type="NCBI Taxonomy" id="2115968"/>
    <lineage>
        <taxon>Bacteria</taxon>
        <taxon>Bacillati</taxon>
        <taxon>Bacillota</taxon>
        <taxon>Bacilli</taxon>
        <taxon>Bacillales</taxon>
        <taxon>Bacillaceae</taxon>
        <taxon>Lysinibacillus</taxon>
    </lineage>
</organism>
<gene>
    <name evidence="5" type="primary">gsiA_14</name>
    <name evidence="5" type="ORF">NCTC7582_04434</name>
</gene>
<evidence type="ECO:0000259" key="4">
    <source>
        <dbReference type="PROSITE" id="PS50893"/>
    </source>
</evidence>
<protein>
    <submittedName>
        <fullName evidence="5">Oligopeptide ABC transporter ATP-binding protein</fullName>
        <ecNumber evidence="5">3.6.3.-</ecNumber>
    </submittedName>
</protein>
<dbReference type="Gene3D" id="3.40.50.300">
    <property type="entry name" value="P-loop containing nucleotide triphosphate hydrolases"/>
    <property type="match status" value="1"/>
</dbReference>
<dbReference type="SUPFAM" id="SSF52540">
    <property type="entry name" value="P-loop containing nucleoside triphosphate hydrolases"/>
    <property type="match status" value="1"/>
</dbReference>
<dbReference type="Proteomes" id="UP000251431">
    <property type="component" value="Unassembled WGS sequence"/>
</dbReference>
<name>A0A2X1ACV3_9BACI</name>
<dbReference type="GO" id="GO:0055085">
    <property type="term" value="P:transmembrane transport"/>
    <property type="evidence" value="ECO:0007669"/>
    <property type="project" value="UniProtKB-ARBA"/>
</dbReference>
<dbReference type="EC" id="3.6.3.-" evidence="5"/>
<dbReference type="InterPro" id="IPR050319">
    <property type="entry name" value="ABC_transp_ATP-bind"/>
</dbReference>